<dbReference type="EMBL" id="OCNJ01000010">
    <property type="protein sequence ID" value="SOD99899.1"/>
    <property type="molecule type" value="Genomic_DNA"/>
</dbReference>
<protein>
    <submittedName>
        <fullName evidence="3">Uncharacterized conserved protein, contains FIST_N domain</fullName>
    </submittedName>
</protein>
<dbReference type="InterPro" id="IPR019494">
    <property type="entry name" value="FIST_C"/>
</dbReference>
<feature type="domain" description="FIST" evidence="1">
    <location>
        <begin position="27"/>
        <end position="222"/>
    </location>
</feature>
<evidence type="ECO:0000313" key="4">
    <source>
        <dbReference type="Proteomes" id="UP000219621"/>
    </source>
</evidence>
<keyword evidence="4" id="KW-1185">Reference proteome</keyword>
<dbReference type="SMART" id="SM00897">
    <property type="entry name" value="FIST"/>
    <property type="match status" value="1"/>
</dbReference>
<dbReference type="Proteomes" id="UP000219621">
    <property type="component" value="Unassembled WGS sequence"/>
</dbReference>
<reference evidence="3 4" key="1">
    <citation type="submission" date="2017-09" db="EMBL/GenBank/DDBJ databases">
        <authorList>
            <person name="Ehlers B."/>
            <person name="Leendertz F.H."/>
        </authorList>
    </citation>
    <scope>NUCLEOTIDE SEQUENCE [LARGE SCALE GENOMIC DNA]</scope>
    <source>
        <strain evidence="3 4">USBA 140</strain>
    </source>
</reference>
<dbReference type="Pfam" id="PF10442">
    <property type="entry name" value="FIST_C"/>
    <property type="match status" value="1"/>
</dbReference>
<dbReference type="PANTHER" id="PTHR40252:SF2">
    <property type="entry name" value="BLR0328 PROTEIN"/>
    <property type="match status" value="1"/>
</dbReference>
<dbReference type="InterPro" id="IPR013702">
    <property type="entry name" value="FIST_domain_N"/>
</dbReference>
<dbReference type="SMART" id="SM01204">
    <property type="entry name" value="FIST_C"/>
    <property type="match status" value="1"/>
</dbReference>
<name>A0A286GXT4_9PROT</name>
<accession>A0A286GXT4</accession>
<proteinExistence type="predicted"/>
<dbReference type="PANTHER" id="PTHR40252">
    <property type="entry name" value="BLR0328 PROTEIN"/>
    <property type="match status" value="1"/>
</dbReference>
<gene>
    <name evidence="3" type="ORF">SAMN05421508_11083</name>
</gene>
<sequence length="384" mass="38727">MKTASVVLRSSDPAAVAAAVSPLAALAPQVVLVFGTVALLRDARLLEALRTALPTATAVGCSTAGEITPQGVETGTVTVTALAFERSPCRVVGTAMAGLTDSRAAGARLGEALAADPDGPRLAAVLMFGRGTDMNGSALIDGLMDRIGHAVPVCGGLAGDDGAFAETLVIGGSDPQGPVAVGLYGEAVRVGLGSVGGWQPFGPTRRVTGCTGNILHSLDDEPALEVYRRYLGDYARDLPASGLLFPFEMLDAQAAPKGLIRTILGIDEASGSLILAGDVDATGYLRMMSASTDALVAGAEKAAAASRDAFAAPPGGLALLVSCVGRKLVMGDRVDEEVEAVVDVLGGGLTVAGFYSYGELGPHAGEGACRLHNQTMTVAVVAEA</sequence>
<feature type="domain" description="FIST C-domain" evidence="2">
    <location>
        <begin position="223"/>
        <end position="363"/>
    </location>
</feature>
<dbReference type="AlphaFoldDB" id="A0A286GXT4"/>
<evidence type="ECO:0000259" key="2">
    <source>
        <dbReference type="SMART" id="SM01204"/>
    </source>
</evidence>
<evidence type="ECO:0000259" key="1">
    <source>
        <dbReference type="SMART" id="SM00897"/>
    </source>
</evidence>
<dbReference type="RefSeq" id="WP_097280920.1">
    <property type="nucleotide sequence ID" value="NZ_OCNJ01000010.1"/>
</dbReference>
<organism evidence="3 4">
    <name type="scientific">Caenispirillum bisanense</name>
    <dbReference type="NCBI Taxonomy" id="414052"/>
    <lineage>
        <taxon>Bacteria</taxon>
        <taxon>Pseudomonadati</taxon>
        <taxon>Pseudomonadota</taxon>
        <taxon>Alphaproteobacteria</taxon>
        <taxon>Rhodospirillales</taxon>
        <taxon>Novispirillaceae</taxon>
        <taxon>Caenispirillum</taxon>
    </lineage>
</organism>
<dbReference type="Pfam" id="PF08495">
    <property type="entry name" value="FIST"/>
    <property type="match status" value="1"/>
</dbReference>
<evidence type="ECO:0000313" key="3">
    <source>
        <dbReference type="EMBL" id="SOD99899.1"/>
    </source>
</evidence>
<dbReference type="OrthoDB" id="9770435at2"/>